<feature type="compositionally biased region" description="Low complexity" evidence="1">
    <location>
        <begin position="220"/>
        <end position="240"/>
    </location>
</feature>
<dbReference type="Proteomes" id="UP000051952">
    <property type="component" value="Unassembled WGS sequence"/>
</dbReference>
<evidence type="ECO:0000256" key="2">
    <source>
        <dbReference type="SAM" id="Phobius"/>
    </source>
</evidence>
<sequence>MAFAVNQRGGGGTATPALSNSSFASASDISLDDSISETSSYAVSSHRQQQQQPQQPRRRRKSDLYEPDSFQAMELKSTISSKGTTSDQRKYNESAAVLVAAGNETHNTVTAIPRLPSLRDAQTFSLRLQQQQQPAAASGITSPKETPTSTVEAHRKNTGSAKCAPTTTTTGGASSPPPPPTAKGLSNALKNFDFSPILQQRNRNTILPMPSSTNNKRRSSNTAAAAATTAPVQTTATRSTEPSTAQQLGEHQTLPIHNNGAVVQPPSHSVAAVASPDSTTSRSRRSTTITTVQEWLRQVAVFLMHVALVVLSWISAVVPAWLLRWVGNARGGTLTLEVFHGVIRLQFSLPTTTTVTTSLGDDEDEEDDDLQFSDPAAKLFQRGEDGGADYHTHKSCASQPPQHDAVGELRRAIQRLDVKVASIQATAADTQSSVSSLEGVVGGLHYLVEQHDASLQELALAASA</sequence>
<accession>A0A0S4IJD4</accession>
<feature type="region of interest" description="Disordered" evidence="1">
    <location>
        <begin position="127"/>
        <end position="285"/>
    </location>
</feature>
<keyword evidence="2" id="KW-0472">Membrane</keyword>
<feature type="compositionally biased region" description="Polar residues" evidence="1">
    <location>
        <begin position="77"/>
        <end position="86"/>
    </location>
</feature>
<dbReference type="VEuPathDB" id="TriTrypDB:BSAL_56555"/>
<keyword evidence="4" id="KW-1185">Reference proteome</keyword>
<feature type="compositionally biased region" description="Polar residues" evidence="1">
    <location>
        <begin position="241"/>
        <end position="250"/>
    </location>
</feature>
<reference evidence="4" key="1">
    <citation type="submission" date="2015-09" db="EMBL/GenBank/DDBJ databases">
        <authorList>
            <consortium name="Pathogen Informatics"/>
        </authorList>
    </citation>
    <scope>NUCLEOTIDE SEQUENCE [LARGE SCALE GENOMIC DNA]</scope>
    <source>
        <strain evidence="4">Lake Konstanz</strain>
    </source>
</reference>
<protein>
    <submittedName>
        <fullName evidence="3">Transmembrane protein, putative</fullName>
    </submittedName>
</protein>
<feature type="region of interest" description="Disordered" evidence="1">
    <location>
        <begin position="35"/>
        <end position="89"/>
    </location>
</feature>
<keyword evidence="2 3" id="KW-0812">Transmembrane</keyword>
<evidence type="ECO:0000313" key="4">
    <source>
        <dbReference type="Proteomes" id="UP000051952"/>
    </source>
</evidence>
<name>A0A0S4IJD4_BODSA</name>
<dbReference type="AlphaFoldDB" id="A0A0S4IJD4"/>
<feature type="transmembrane region" description="Helical" evidence="2">
    <location>
        <begin position="299"/>
        <end position="323"/>
    </location>
</feature>
<proteinExistence type="predicted"/>
<evidence type="ECO:0000256" key="1">
    <source>
        <dbReference type="SAM" id="MobiDB-lite"/>
    </source>
</evidence>
<feature type="region of interest" description="Disordered" evidence="1">
    <location>
        <begin position="1"/>
        <end position="22"/>
    </location>
</feature>
<feature type="compositionally biased region" description="Low complexity" evidence="1">
    <location>
        <begin position="158"/>
        <end position="174"/>
    </location>
</feature>
<gene>
    <name evidence="3" type="ORF">BSAL_56555</name>
</gene>
<evidence type="ECO:0000313" key="3">
    <source>
        <dbReference type="EMBL" id="CUE81186.1"/>
    </source>
</evidence>
<dbReference type="EMBL" id="CYKH01000199">
    <property type="protein sequence ID" value="CUE81186.1"/>
    <property type="molecule type" value="Genomic_DNA"/>
</dbReference>
<keyword evidence="2" id="KW-1133">Transmembrane helix</keyword>
<organism evidence="3 4">
    <name type="scientific">Bodo saltans</name>
    <name type="common">Flagellated protozoan</name>
    <dbReference type="NCBI Taxonomy" id="75058"/>
    <lineage>
        <taxon>Eukaryota</taxon>
        <taxon>Discoba</taxon>
        <taxon>Euglenozoa</taxon>
        <taxon>Kinetoplastea</taxon>
        <taxon>Metakinetoplastina</taxon>
        <taxon>Eubodonida</taxon>
        <taxon>Bodonidae</taxon>
        <taxon>Bodo</taxon>
    </lineage>
</organism>
<feature type="compositionally biased region" description="Polar residues" evidence="1">
    <location>
        <begin position="139"/>
        <end position="151"/>
    </location>
</feature>